<dbReference type="EMBL" id="CP157743">
    <property type="protein sequence ID" value="XBS22151.1"/>
    <property type="molecule type" value="Genomic_DNA"/>
</dbReference>
<evidence type="ECO:0000259" key="3">
    <source>
        <dbReference type="Pfam" id="PF21783"/>
    </source>
</evidence>
<accession>A0AAU7NZZ0</accession>
<evidence type="ECO:0000313" key="5">
    <source>
        <dbReference type="Proteomes" id="UP001225378"/>
    </source>
</evidence>
<evidence type="ECO:0000256" key="1">
    <source>
        <dbReference type="ARBA" id="ARBA00022729"/>
    </source>
</evidence>
<keyword evidence="1 2" id="KW-0732">Signal</keyword>
<name>A0AAU7NZZ0_9GAMM</name>
<protein>
    <submittedName>
        <fullName evidence="4">YncE family protein</fullName>
    </submittedName>
</protein>
<feature type="domain" description="YNCE-like beta-propeller" evidence="3">
    <location>
        <begin position="126"/>
        <end position="220"/>
    </location>
</feature>
<dbReference type="PANTHER" id="PTHR47197">
    <property type="entry name" value="PROTEIN NIRF"/>
    <property type="match status" value="1"/>
</dbReference>
<dbReference type="InterPro" id="IPR011048">
    <property type="entry name" value="Haem_d1_sf"/>
</dbReference>
<feature type="chain" id="PRO_5043941451" evidence="2">
    <location>
        <begin position="19"/>
        <end position="311"/>
    </location>
</feature>
<reference evidence="4 5" key="1">
    <citation type="journal article" date="2024" name="Microbiology">
        <title>Methylomarinum rosea sp. nov., a novel halophilic methanotrophic bacterium from the hypersaline Lake Elton.</title>
        <authorList>
            <person name="Suleimanov R.Z."/>
            <person name="Oshkin I.Y."/>
            <person name="Danilova O.V."/>
            <person name="Suzina N.E."/>
            <person name="Dedysh S.N."/>
        </authorList>
    </citation>
    <scope>NUCLEOTIDE SEQUENCE [LARGE SCALE GENOMIC DNA]</scope>
    <source>
        <strain evidence="4 5">Ch1-1</strain>
    </source>
</reference>
<keyword evidence="5" id="KW-1185">Reference proteome</keyword>
<proteinExistence type="predicted"/>
<dbReference type="NCBIfam" id="TIGR02276">
    <property type="entry name" value="beta_rpt_yvtn"/>
    <property type="match status" value="3"/>
</dbReference>
<evidence type="ECO:0000313" key="4">
    <source>
        <dbReference type="EMBL" id="XBS22151.1"/>
    </source>
</evidence>
<dbReference type="InterPro" id="IPR011964">
    <property type="entry name" value="YVTN_b-propeller_repeat"/>
</dbReference>
<dbReference type="PANTHER" id="PTHR47197:SF3">
    <property type="entry name" value="DIHYDRO-HEME D1 DEHYDROGENASE"/>
    <property type="match status" value="1"/>
</dbReference>
<evidence type="ECO:0000256" key="2">
    <source>
        <dbReference type="SAM" id="SignalP"/>
    </source>
</evidence>
<dbReference type="SUPFAM" id="SSF51004">
    <property type="entry name" value="C-terminal (heme d1) domain of cytochrome cd1-nitrite reductase"/>
    <property type="match status" value="1"/>
</dbReference>
<dbReference type="InterPro" id="IPR051200">
    <property type="entry name" value="Host-pathogen_enzymatic-act"/>
</dbReference>
<dbReference type="InterPro" id="IPR048433">
    <property type="entry name" value="YNCE-like_beta-prop"/>
</dbReference>
<sequence length="311" mass="34026">MKAFFLVMMLTFSGVTGAGSYVFINQQQGSSISVYDGQNMRLLRSIPALEGPAGIAIDVENDWLAVSYPEQGMISFIDSRRLIPLEHIAVGGSPFGLAIAAGKLFYGDWNGGFAGVVDPADGRLLKKIPVGQSPAGLVAVTERDLVLVLNRESDSISVIDASTLQRLKNIPVGKAPFALDHDGRYAYVVNSTSNDLSVIDLDRLIEIRRIATGRMPYGVALDCSGHRLYVSNQLENTVSVIDTVKGRITETMNTGAYPENIALDQDNRRLYVLNWLDATLSIFDTRNHNLLQTVELEEGSRAFGRFVLSNR</sequence>
<dbReference type="RefSeq" id="WP_349432627.1">
    <property type="nucleotide sequence ID" value="NZ_CP157743.1"/>
</dbReference>
<dbReference type="Gene3D" id="2.130.10.10">
    <property type="entry name" value="YVTN repeat-like/Quinoprotein amine dehydrogenase"/>
    <property type="match status" value="2"/>
</dbReference>
<dbReference type="AlphaFoldDB" id="A0AAU7NZZ0"/>
<dbReference type="KEGG" id="mech:Q9L42_008510"/>
<dbReference type="InterPro" id="IPR015943">
    <property type="entry name" value="WD40/YVTN_repeat-like_dom_sf"/>
</dbReference>
<organism evidence="4 5">
    <name type="scientific">Methylomarinum roseum</name>
    <dbReference type="NCBI Taxonomy" id="3067653"/>
    <lineage>
        <taxon>Bacteria</taxon>
        <taxon>Pseudomonadati</taxon>
        <taxon>Pseudomonadota</taxon>
        <taxon>Gammaproteobacteria</taxon>
        <taxon>Methylococcales</taxon>
        <taxon>Methylococcaceae</taxon>
        <taxon>Methylomarinum</taxon>
    </lineage>
</organism>
<dbReference type="Proteomes" id="UP001225378">
    <property type="component" value="Chromosome"/>
</dbReference>
<gene>
    <name evidence="4" type="ORF">Q9L42_008510</name>
</gene>
<dbReference type="Pfam" id="PF21783">
    <property type="entry name" value="YNCE"/>
    <property type="match status" value="1"/>
</dbReference>
<feature type="signal peptide" evidence="2">
    <location>
        <begin position="1"/>
        <end position="18"/>
    </location>
</feature>